<name>A0A2K8JNU9_PRIPG</name>
<accession>A0A2K8JNU9</accession>
<evidence type="ECO:0000256" key="1">
    <source>
        <dbReference type="SAM" id="SignalP"/>
    </source>
</evidence>
<keyword evidence="1" id="KW-0732">Signal</keyword>
<sequence length="90" mass="10233">MHKFIVLLLIAVVAYKTECRIIRTTEGWFNAKDEDQPRSNLAEHLKEIPMYPGIESYNEIDVPRRIIDARERCPEGTQADGAGECVPVFG</sequence>
<reference evidence="2" key="1">
    <citation type="submission" date="2016-10" db="EMBL/GenBank/DDBJ databases">
        <title>The assassin bug Pristhesancus plagipennis produces two different types of venom.</title>
        <authorList>
            <person name="Walker A.A."/>
            <person name="Herzig V."/>
            <person name="Jin J."/>
            <person name="Fry B.G."/>
            <person name="King G.F."/>
        </authorList>
    </citation>
    <scope>NUCLEOTIDE SEQUENCE</scope>
</reference>
<proteinExistence type="evidence at transcript level"/>
<dbReference type="EMBL" id="KY030922">
    <property type="protein sequence ID" value="ATU82673.1"/>
    <property type="molecule type" value="mRNA"/>
</dbReference>
<feature type="signal peptide" evidence="1">
    <location>
        <begin position="1"/>
        <end position="19"/>
    </location>
</feature>
<evidence type="ECO:0000313" key="2">
    <source>
        <dbReference type="EMBL" id="ATU82673.1"/>
    </source>
</evidence>
<organism evidence="2">
    <name type="scientific">Pristhesancus plagipennis</name>
    <name type="common">Common assassin bug</name>
    <dbReference type="NCBI Taxonomy" id="1955184"/>
    <lineage>
        <taxon>Eukaryota</taxon>
        <taxon>Metazoa</taxon>
        <taxon>Ecdysozoa</taxon>
        <taxon>Arthropoda</taxon>
        <taxon>Hexapoda</taxon>
        <taxon>Insecta</taxon>
        <taxon>Pterygota</taxon>
        <taxon>Neoptera</taxon>
        <taxon>Paraneoptera</taxon>
        <taxon>Hemiptera</taxon>
        <taxon>Heteroptera</taxon>
        <taxon>Panheteroptera</taxon>
        <taxon>Cimicomorpha</taxon>
        <taxon>Reduviidae</taxon>
        <taxon>Harpactorinae</taxon>
        <taxon>Harpactorini</taxon>
        <taxon>Pristhesancus</taxon>
    </lineage>
</organism>
<protein>
    <submittedName>
        <fullName evidence="2">Venom peptide Pp22a</fullName>
    </submittedName>
</protein>
<dbReference type="AlphaFoldDB" id="A0A2K8JNU9"/>
<feature type="chain" id="PRO_5014804210" evidence="1">
    <location>
        <begin position="20"/>
        <end position="90"/>
    </location>
</feature>